<dbReference type="EMBL" id="KV441479">
    <property type="protein sequence ID" value="OAG20480.1"/>
    <property type="molecule type" value="Genomic_DNA"/>
</dbReference>
<dbReference type="Pfam" id="PF13649">
    <property type="entry name" value="Methyltransf_25"/>
    <property type="match status" value="1"/>
</dbReference>
<protein>
    <submittedName>
        <fullName evidence="2">SAM-dependent methyltransferas-like protein</fullName>
    </submittedName>
</protein>
<sequence>MSTQFDAESIARLSLHDATNFGIQHSQTLHRLAILQHWRVSTGSKVLELGCGQGDCTTVLASAVGEQGKVVAVDPAELDYGSPYTLGQAQDHISRSPLGRQIAWVQQSPVDYLSSLPTSSSQEFDATVLAHCLWYFSSPSLILSTFRTIKQHSKRLLLAEWSLVATHSSSQPHVLAALAQAALECRKPNSISNIRTVLGPKRLTELALAAGWQLESESRVQSGEGLLDGQWEVAACLSPSFERQVEEKISDERERGVVLALRDACEASLENVPGGPKGVRAMDVWVANFV</sequence>
<dbReference type="SUPFAM" id="SSF53335">
    <property type="entry name" value="S-adenosyl-L-methionine-dependent methyltransferases"/>
    <property type="match status" value="1"/>
</dbReference>
<reference evidence="2 3" key="1">
    <citation type="submission" date="2016-05" db="EMBL/GenBank/DDBJ databases">
        <title>Comparative analysis of secretome profiles of manganese(II)-oxidizing ascomycete fungi.</title>
        <authorList>
            <consortium name="DOE Joint Genome Institute"/>
            <person name="Zeiner C.A."/>
            <person name="Purvine S.O."/>
            <person name="Zink E.M."/>
            <person name="Wu S."/>
            <person name="Pasa-Tolic L."/>
            <person name="Chaput D.L."/>
            <person name="Haridas S."/>
            <person name="Grigoriev I.V."/>
            <person name="Santelli C.M."/>
            <person name="Hansel C.M."/>
        </authorList>
    </citation>
    <scope>NUCLEOTIDE SEQUENCE [LARGE SCALE GENOMIC DNA]</scope>
    <source>
        <strain evidence="2 3">SRC1lrK2f</strain>
    </source>
</reference>
<accession>A0A177DMM7</accession>
<evidence type="ECO:0000313" key="3">
    <source>
        <dbReference type="Proteomes" id="UP000077248"/>
    </source>
</evidence>
<feature type="domain" description="Methyltransferase" evidence="1">
    <location>
        <begin position="46"/>
        <end position="141"/>
    </location>
</feature>
<dbReference type="OMA" id="GKRITWV"/>
<dbReference type="VEuPathDB" id="FungiDB:CC77DRAFT_128123"/>
<keyword evidence="3" id="KW-1185">Reference proteome</keyword>
<dbReference type="InterPro" id="IPR041698">
    <property type="entry name" value="Methyltransf_25"/>
</dbReference>
<evidence type="ECO:0000313" key="2">
    <source>
        <dbReference type="EMBL" id="OAG20480.1"/>
    </source>
</evidence>
<dbReference type="Proteomes" id="UP000077248">
    <property type="component" value="Unassembled WGS sequence"/>
</dbReference>
<dbReference type="RefSeq" id="XP_018385901.1">
    <property type="nucleotide sequence ID" value="XM_018530170.1"/>
</dbReference>
<evidence type="ECO:0000259" key="1">
    <source>
        <dbReference type="Pfam" id="PF13649"/>
    </source>
</evidence>
<dbReference type="Gene3D" id="3.40.50.150">
    <property type="entry name" value="Vaccinia Virus protein VP39"/>
    <property type="match status" value="1"/>
</dbReference>
<dbReference type="AlphaFoldDB" id="A0A177DMM7"/>
<name>A0A177DMM7_ALTAL</name>
<gene>
    <name evidence="2" type="ORF">CC77DRAFT_128123</name>
</gene>
<dbReference type="KEGG" id="aalt:CC77DRAFT_128123"/>
<dbReference type="STRING" id="5599.A0A177DMM7"/>
<proteinExistence type="predicted"/>
<organism evidence="2 3">
    <name type="scientific">Alternaria alternata</name>
    <name type="common">Alternaria rot fungus</name>
    <name type="synonym">Torula alternata</name>
    <dbReference type="NCBI Taxonomy" id="5599"/>
    <lineage>
        <taxon>Eukaryota</taxon>
        <taxon>Fungi</taxon>
        <taxon>Dikarya</taxon>
        <taxon>Ascomycota</taxon>
        <taxon>Pezizomycotina</taxon>
        <taxon>Dothideomycetes</taxon>
        <taxon>Pleosporomycetidae</taxon>
        <taxon>Pleosporales</taxon>
        <taxon>Pleosporineae</taxon>
        <taxon>Pleosporaceae</taxon>
        <taxon>Alternaria</taxon>
        <taxon>Alternaria sect. Alternaria</taxon>
        <taxon>Alternaria alternata complex</taxon>
    </lineage>
</organism>
<dbReference type="InterPro" id="IPR029063">
    <property type="entry name" value="SAM-dependent_MTases_sf"/>
</dbReference>
<dbReference type="GeneID" id="29115764"/>
<dbReference type="CDD" id="cd02440">
    <property type="entry name" value="AdoMet_MTases"/>
    <property type="match status" value="1"/>
</dbReference>